<evidence type="ECO:0000256" key="1">
    <source>
        <dbReference type="SAM" id="Coils"/>
    </source>
</evidence>
<reference evidence="2 3" key="1">
    <citation type="submission" date="2024-07" db="EMBL/GenBank/DDBJ databases">
        <title>Draft sequence of the Neodothiora populina.</title>
        <authorList>
            <person name="Drown D.D."/>
            <person name="Schuette U.S."/>
            <person name="Buechlein A.B."/>
            <person name="Rusch D.R."/>
            <person name="Winton L.W."/>
            <person name="Adams G.A."/>
        </authorList>
    </citation>
    <scope>NUCLEOTIDE SEQUENCE [LARGE SCALE GENOMIC DNA]</scope>
    <source>
        <strain evidence="2 3">CPC 39397</strain>
    </source>
</reference>
<dbReference type="RefSeq" id="XP_069197606.1">
    <property type="nucleotide sequence ID" value="XM_069346394.1"/>
</dbReference>
<dbReference type="GeneID" id="95980137"/>
<evidence type="ECO:0000313" key="2">
    <source>
        <dbReference type="EMBL" id="KAL1297924.1"/>
    </source>
</evidence>
<proteinExistence type="predicted"/>
<feature type="coiled-coil region" evidence="1">
    <location>
        <begin position="270"/>
        <end position="307"/>
    </location>
</feature>
<sequence>MLPHPDLDVLSANPQFAALYSDLQKNRLHGNGASKLRDLKELKKSNEFQKALHEVRVREAKNAILRDSLRVVAFEQGVVPEELQQVMQIVSAQLDGNVNDADGEIIDGEIEYFMEEIDTIAPVIGDHLQRNVELISTAADPSDPPNDLLEHTTNLKIALDTNRAALSASRIELGTQISSLLIIHTRLYETLIRVLEQVIHGKVARHTRAKAAYLAVVAEGMEKKFAVLKAQVVSQVYDKQTQQVLIHKMDEVQDEGRRVVNILRRREAMLEELESKGRGLEKVVEDVKAVKEEIAKVREEVERLESGR</sequence>
<keyword evidence="3" id="KW-1185">Reference proteome</keyword>
<name>A0ABR3P6I2_9PEZI</name>
<comment type="caution">
    <text evidence="2">The sequence shown here is derived from an EMBL/GenBank/DDBJ whole genome shotgun (WGS) entry which is preliminary data.</text>
</comment>
<accession>A0ABR3P6I2</accession>
<dbReference type="Proteomes" id="UP001562354">
    <property type="component" value="Unassembled WGS sequence"/>
</dbReference>
<dbReference type="EMBL" id="JBFMKM010000014">
    <property type="protein sequence ID" value="KAL1297924.1"/>
    <property type="molecule type" value="Genomic_DNA"/>
</dbReference>
<gene>
    <name evidence="2" type="ORF">AAFC00_006438</name>
</gene>
<keyword evidence="1" id="KW-0175">Coiled coil</keyword>
<protein>
    <submittedName>
        <fullName evidence="2">Uncharacterized protein</fullName>
    </submittedName>
</protein>
<organism evidence="2 3">
    <name type="scientific">Neodothiora populina</name>
    <dbReference type="NCBI Taxonomy" id="2781224"/>
    <lineage>
        <taxon>Eukaryota</taxon>
        <taxon>Fungi</taxon>
        <taxon>Dikarya</taxon>
        <taxon>Ascomycota</taxon>
        <taxon>Pezizomycotina</taxon>
        <taxon>Dothideomycetes</taxon>
        <taxon>Dothideomycetidae</taxon>
        <taxon>Dothideales</taxon>
        <taxon>Dothioraceae</taxon>
        <taxon>Neodothiora</taxon>
    </lineage>
</organism>
<evidence type="ECO:0000313" key="3">
    <source>
        <dbReference type="Proteomes" id="UP001562354"/>
    </source>
</evidence>